<dbReference type="EMBL" id="UINC01214959">
    <property type="protein sequence ID" value="SVE40424.1"/>
    <property type="molecule type" value="Genomic_DNA"/>
</dbReference>
<accession>A0A383D7Z3</accession>
<dbReference type="InterPro" id="IPR027417">
    <property type="entry name" value="P-loop_NTPase"/>
</dbReference>
<dbReference type="InterPro" id="IPR003439">
    <property type="entry name" value="ABC_transporter-like_ATP-bd"/>
</dbReference>
<evidence type="ECO:0000259" key="1">
    <source>
        <dbReference type="Pfam" id="PF00005"/>
    </source>
</evidence>
<dbReference type="Gene3D" id="3.40.50.300">
    <property type="entry name" value="P-loop containing nucleotide triphosphate hydrolases"/>
    <property type="match status" value="1"/>
</dbReference>
<dbReference type="AlphaFoldDB" id="A0A383D7Z3"/>
<dbReference type="GO" id="GO:0016887">
    <property type="term" value="F:ATP hydrolysis activity"/>
    <property type="evidence" value="ECO:0007669"/>
    <property type="project" value="InterPro"/>
</dbReference>
<name>A0A383D7Z3_9ZZZZ</name>
<organism evidence="2">
    <name type="scientific">marine metagenome</name>
    <dbReference type="NCBI Taxonomy" id="408172"/>
    <lineage>
        <taxon>unclassified sequences</taxon>
        <taxon>metagenomes</taxon>
        <taxon>ecological metagenomes</taxon>
    </lineage>
</organism>
<evidence type="ECO:0000313" key="2">
    <source>
        <dbReference type="EMBL" id="SVE40424.1"/>
    </source>
</evidence>
<dbReference type="SUPFAM" id="SSF52540">
    <property type="entry name" value="P-loop containing nucleoside triphosphate hydrolases"/>
    <property type="match status" value="1"/>
</dbReference>
<feature type="non-terminal residue" evidence="2">
    <location>
        <position position="35"/>
    </location>
</feature>
<protein>
    <recommendedName>
        <fullName evidence="1">ABC transporter domain-containing protein</fullName>
    </recommendedName>
</protein>
<reference evidence="2" key="1">
    <citation type="submission" date="2018-05" db="EMBL/GenBank/DDBJ databases">
        <authorList>
            <person name="Lanie J.A."/>
            <person name="Ng W.-L."/>
            <person name="Kazmierczak K.M."/>
            <person name="Andrzejewski T.M."/>
            <person name="Davidsen T.M."/>
            <person name="Wayne K.J."/>
            <person name="Tettelin H."/>
            <person name="Glass J.I."/>
            <person name="Rusch D."/>
            <person name="Podicherti R."/>
            <person name="Tsui H.-C.T."/>
            <person name="Winkler M.E."/>
        </authorList>
    </citation>
    <scope>NUCLEOTIDE SEQUENCE</scope>
</reference>
<proteinExistence type="predicted"/>
<dbReference type="GO" id="GO:0005524">
    <property type="term" value="F:ATP binding"/>
    <property type="evidence" value="ECO:0007669"/>
    <property type="project" value="InterPro"/>
</dbReference>
<gene>
    <name evidence="2" type="ORF">METZ01_LOCUS493278</name>
</gene>
<dbReference type="Pfam" id="PF00005">
    <property type="entry name" value="ABC_tran"/>
    <property type="match status" value="1"/>
</dbReference>
<sequence length="35" mass="3578">MGRNGVGKTTLLKAIMGLLPTSSATIICDGNDLTD</sequence>
<feature type="domain" description="ABC transporter" evidence="1">
    <location>
        <begin position="1"/>
        <end position="35"/>
    </location>
</feature>